<keyword evidence="2" id="KW-1185">Reference proteome</keyword>
<name>A0A9P6GQ09_9PLEO</name>
<evidence type="ECO:0000313" key="1">
    <source>
        <dbReference type="EMBL" id="KAF9739757.1"/>
    </source>
</evidence>
<dbReference type="Proteomes" id="UP000756921">
    <property type="component" value="Unassembled WGS sequence"/>
</dbReference>
<dbReference type="AlphaFoldDB" id="A0A9P6GQ09"/>
<proteinExistence type="predicted"/>
<reference evidence="1" key="1">
    <citation type="journal article" date="2020" name="Mol. Plant Microbe Interact.">
        <title>Genome Sequence of the Biocontrol Agent Coniothyrium minitans strain Conio (IMI 134523).</title>
        <authorList>
            <person name="Patel D."/>
            <person name="Shittu T.A."/>
            <person name="Baroncelli R."/>
            <person name="Muthumeenakshi S."/>
            <person name="Osborne T.H."/>
            <person name="Janganan T.K."/>
            <person name="Sreenivasaprasad S."/>
        </authorList>
    </citation>
    <scope>NUCLEOTIDE SEQUENCE</scope>
    <source>
        <strain evidence="1">Conio</strain>
    </source>
</reference>
<comment type="caution">
    <text evidence="1">The sequence shown here is derived from an EMBL/GenBank/DDBJ whole genome shotgun (WGS) entry which is preliminary data.</text>
</comment>
<evidence type="ECO:0000313" key="2">
    <source>
        <dbReference type="Proteomes" id="UP000756921"/>
    </source>
</evidence>
<organism evidence="1 2">
    <name type="scientific">Paraphaeosphaeria minitans</name>
    <dbReference type="NCBI Taxonomy" id="565426"/>
    <lineage>
        <taxon>Eukaryota</taxon>
        <taxon>Fungi</taxon>
        <taxon>Dikarya</taxon>
        <taxon>Ascomycota</taxon>
        <taxon>Pezizomycotina</taxon>
        <taxon>Dothideomycetes</taxon>
        <taxon>Pleosporomycetidae</taxon>
        <taxon>Pleosporales</taxon>
        <taxon>Massarineae</taxon>
        <taxon>Didymosphaeriaceae</taxon>
        <taxon>Paraphaeosphaeria</taxon>
    </lineage>
</organism>
<protein>
    <submittedName>
        <fullName evidence="1">Uncharacterized protein</fullName>
    </submittedName>
</protein>
<dbReference type="EMBL" id="WJXW01000002">
    <property type="protein sequence ID" value="KAF9739757.1"/>
    <property type="molecule type" value="Genomic_DNA"/>
</dbReference>
<sequence>MVHSPRTHITACIVALGLLALCYNILANFSSLTSGLRSTLQHALPKENYCTKDIGEGVCCDLFMAAEPCVEACREEHVDRETFVLTEEFDVCQGQCLESYRKQCTEETKP</sequence>
<gene>
    <name evidence="1" type="ORF">PMIN01_02391</name>
</gene>
<accession>A0A9P6GQ09</accession>
<dbReference type="OrthoDB" id="3790043at2759"/>